<protein>
    <submittedName>
        <fullName evidence="2">Pyrimidine reductase</fullName>
    </submittedName>
</protein>
<dbReference type="InterPro" id="IPR050765">
    <property type="entry name" value="Riboflavin_Biosynth_HTPR"/>
</dbReference>
<dbReference type="SUPFAM" id="SSF53597">
    <property type="entry name" value="Dihydrofolate reductase-like"/>
    <property type="match status" value="1"/>
</dbReference>
<name>A0ABQ1Y1G4_9BACL</name>
<gene>
    <name evidence="2" type="ORF">GCM10008013_00500</name>
</gene>
<dbReference type="InterPro" id="IPR024072">
    <property type="entry name" value="DHFR-like_dom_sf"/>
</dbReference>
<dbReference type="EMBL" id="BMFT01000001">
    <property type="protein sequence ID" value="GGH09426.1"/>
    <property type="molecule type" value="Genomic_DNA"/>
</dbReference>
<dbReference type="Gene3D" id="3.40.430.10">
    <property type="entry name" value="Dihydrofolate Reductase, subunit A"/>
    <property type="match status" value="1"/>
</dbReference>
<reference evidence="3" key="1">
    <citation type="journal article" date="2019" name="Int. J. Syst. Evol. Microbiol.">
        <title>The Global Catalogue of Microorganisms (GCM) 10K type strain sequencing project: providing services to taxonomists for standard genome sequencing and annotation.</title>
        <authorList>
            <consortium name="The Broad Institute Genomics Platform"/>
            <consortium name="The Broad Institute Genome Sequencing Center for Infectious Disease"/>
            <person name="Wu L."/>
            <person name="Ma J."/>
        </authorList>
    </citation>
    <scope>NUCLEOTIDE SEQUENCE [LARGE SCALE GENOMIC DNA]</scope>
    <source>
        <strain evidence="3">CGMCC 1.12769</strain>
    </source>
</reference>
<evidence type="ECO:0000313" key="2">
    <source>
        <dbReference type="EMBL" id="GGH09426.1"/>
    </source>
</evidence>
<dbReference type="Pfam" id="PF01872">
    <property type="entry name" value="RibD_C"/>
    <property type="match status" value="1"/>
</dbReference>
<feature type="domain" description="Bacterial bifunctional deaminase-reductase C-terminal" evidence="1">
    <location>
        <begin position="3"/>
        <end position="180"/>
    </location>
</feature>
<accession>A0ABQ1Y1G4</accession>
<dbReference type="PANTHER" id="PTHR38011">
    <property type="entry name" value="DIHYDROFOLATE REDUCTASE FAMILY PROTEIN (AFU_ORTHOLOGUE AFUA_8G06820)"/>
    <property type="match status" value="1"/>
</dbReference>
<evidence type="ECO:0000259" key="1">
    <source>
        <dbReference type="Pfam" id="PF01872"/>
    </source>
</evidence>
<keyword evidence="3" id="KW-1185">Reference proteome</keyword>
<dbReference type="PANTHER" id="PTHR38011:SF11">
    <property type="entry name" value="2,5-DIAMINO-6-RIBOSYLAMINO-4(3H)-PYRIMIDINONE 5'-PHOSPHATE REDUCTASE"/>
    <property type="match status" value="1"/>
</dbReference>
<dbReference type="Proteomes" id="UP000659344">
    <property type="component" value="Unassembled WGS sequence"/>
</dbReference>
<sequence>MSKIIMQQFITLDGVMQAPGDLREFEHGGWQRPYVGEEHLTLIVEQAHEVGALLLGRKTYESFAATWPSAAGMRGLAHRMNCIPKFVASRILSHAEWNATIIQGIAAEEVAKLKQKFSEDLLVVGSGDLAQTLMKHHLIDEYRIWVHPVILGSGQQLFREGNEKTAMRLMDVKTLNTGVAIHIYQPEIVN</sequence>
<proteinExistence type="predicted"/>
<dbReference type="InterPro" id="IPR002734">
    <property type="entry name" value="RibDG_C"/>
</dbReference>
<organism evidence="2 3">
    <name type="scientific">Paenibacillus segetis</name>
    <dbReference type="NCBI Taxonomy" id="1325360"/>
    <lineage>
        <taxon>Bacteria</taxon>
        <taxon>Bacillati</taxon>
        <taxon>Bacillota</taxon>
        <taxon>Bacilli</taxon>
        <taxon>Bacillales</taxon>
        <taxon>Paenibacillaceae</taxon>
        <taxon>Paenibacillus</taxon>
    </lineage>
</organism>
<dbReference type="RefSeq" id="WP_188534691.1">
    <property type="nucleotide sequence ID" value="NZ_BMFT01000001.1"/>
</dbReference>
<evidence type="ECO:0000313" key="3">
    <source>
        <dbReference type="Proteomes" id="UP000659344"/>
    </source>
</evidence>
<comment type="caution">
    <text evidence="2">The sequence shown here is derived from an EMBL/GenBank/DDBJ whole genome shotgun (WGS) entry which is preliminary data.</text>
</comment>